<dbReference type="Pfam" id="PF07813">
    <property type="entry name" value="LTXXQ"/>
    <property type="match status" value="1"/>
</dbReference>
<dbReference type="Proteomes" id="UP000283878">
    <property type="component" value="Unassembled WGS sequence"/>
</dbReference>
<reference evidence="8 10" key="4">
    <citation type="journal article" date="2018" name="AMB Express">
        <title>Occurrence and significance of pathogenicity and fitness islands in environmental vibrios.</title>
        <authorList>
            <person name="Klein S."/>
            <person name="Pipes S."/>
            <person name="Lovell C.R."/>
        </authorList>
    </citation>
    <scope>NUCLEOTIDE SEQUENCE [LARGE SCALE GENOMIC DNA]</scope>
    <source>
        <strain evidence="8 10">JBS-8-11-1</strain>
    </source>
</reference>
<reference evidence="6" key="2">
    <citation type="submission" date="2017-12" db="EMBL/GenBank/DDBJ databases">
        <title>FDA dAtabase for Regulatory Grade micrObial Sequences (FDA-ARGOS): Supporting development and validation of Infectious Disease Dx tests.</title>
        <authorList>
            <person name="Hoffmann M."/>
            <person name="Allard M."/>
            <person name="Evans P."/>
            <person name="Brown E."/>
            <person name="Tallon L."/>
            <person name="Sadzewicz L."/>
            <person name="Sengamalay N."/>
            <person name="Ott S."/>
            <person name="Godinez A."/>
            <person name="Nagaraj S."/>
            <person name="Vavikolanu K."/>
            <person name="Aluvathingal J."/>
            <person name="Nadendla S."/>
            <person name="Sichtig H."/>
        </authorList>
    </citation>
    <scope>NUCLEOTIDE SEQUENCE</scope>
    <source>
        <strain evidence="6">LMG 3418</strain>
    </source>
</reference>
<keyword evidence="9" id="KW-1185">Reference proteome</keyword>
<dbReference type="EMBL" id="CP069195">
    <property type="protein sequence ID" value="QRG83064.1"/>
    <property type="molecule type" value="Genomic_DNA"/>
</dbReference>
<evidence type="ECO:0000313" key="11">
    <source>
        <dbReference type="Proteomes" id="UP000596337"/>
    </source>
</evidence>
<dbReference type="Proteomes" id="UP000237665">
    <property type="component" value="Chromosome 1"/>
</dbReference>
<evidence type="ECO:0000256" key="5">
    <source>
        <dbReference type="SAM" id="SignalP"/>
    </source>
</evidence>
<evidence type="ECO:0000313" key="7">
    <source>
        <dbReference type="EMBL" id="QRG83064.1"/>
    </source>
</evidence>
<keyword evidence="3 5" id="KW-0732">Signal</keyword>
<dbReference type="RefSeq" id="WP_005397532.1">
    <property type="nucleotide sequence ID" value="NZ_CANMHC010000033.1"/>
</dbReference>
<evidence type="ECO:0000313" key="8">
    <source>
        <dbReference type="EMBL" id="RPB34275.1"/>
    </source>
</evidence>
<reference evidence="7 11" key="5">
    <citation type="submission" date="2021-01" db="EMBL/GenBank/DDBJ databases">
        <title>Characterization of a novel blaVMB-2- harboring plasmid in Vibrio diabolicus.</title>
        <authorList>
            <person name="Liu M."/>
        </authorList>
    </citation>
    <scope>NUCLEOTIDE SEQUENCE [LARGE SCALE GENOMIC DNA]</scope>
    <source>
        <strain evidence="7 11">SLV18</strain>
    </source>
</reference>
<dbReference type="PIRSF" id="PIRSF034445">
    <property type="entry name" value="CpxP_Spy"/>
    <property type="match status" value="1"/>
</dbReference>
<reference evidence="8" key="3">
    <citation type="submission" date="2017-12" db="EMBL/GenBank/DDBJ databases">
        <authorList>
            <person name="Pipes S.E."/>
            <person name="Lovell C.R."/>
        </authorList>
    </citation>
    <scope>NUCLEOTIDE SEQUENCE</scope>
    <source>
        <strain evidence="8">JBS-8-11-1</strain>
    </source>
</reference>
<feature type="chain" id="PRO_5044576971" evidence="5">
    <location>
        <begin position="26"/>
        <end position="170"/>
    </location>
</feature>
<dbReference type="GO" id="GO:0030288">
    <property type="term" value="C:outer membrane-bounded periplasmic space"/>
    <property type="evidence" value="ECO:0007669"/>
    <property type="project" value="TreeGrafter"/>
</dbReference>
<sequence>MKSAKKLVLAAVVLPLTLGAASAFAYGGKNHHQGPRDECGMGMDRGIMRDLNLTDAQKDQLKSFREANRAQMKGKYSENREARMAERQAHHAKMQSLLLADSFDEAQATALAKEMVERQTEHRVQMLERKHQMLSVLTPEQKAEFVKLQNERMQECGDRMHKRMEKYRNN</sequence>
<evidence type="ECO:0000256" key="3">
    <source>
        <dbReference type="ARBA" id="ARBA00022729"/>
    </source>
</evidence>
<dbReference type="InterPro" id="IPR052211">
    <property type="entry name" value="Cpx_auxiliary_protein"/>
</dbReference>
<evidence type="ECO:0000256" key="2">
    <source>
        <dbReference type="ARBA" id="ARBA00008441"/>
    </source>
</evidence>
<accession>A0A2L2K6D9</accession>
<keyword evidence="4" id="KW-0574">Periplasm</keyword>
<gene>
    <name evidence="6" type="primary">cpxP</name>
    <name evidence="6" type="ORF">AL468_10970</name>
    <name evidence="8" type="ORF">CYQ91_21500</name>
    <name evidence="7" type="ORF">JOS67_01555</name>
</gene>
<organism evidence="7 11">
    <name type="scientific">Vibrio diabolicus</name>
    <dbReference type="NCBI Taxonomy" id="50719"/>
    <lineage>
        <taxon>Bacteria</taxon>
        <taxon>Pseudomonadati</taxon>
        <taxon>Pseudomonadota</taxon>
        <taxon>Gammaproteobacteria</taxon>
        <taxon>Vibrionales</taxon>
        <taxon>Vibrionaceae</taxon>
        <taxon>Vibrio</taxon>
        <taxon>Vibrio diabolicus subgroup</taxon>
    </lineage>
</organism>
<feature type="signal peptide" evidence="5">
    <location>
        <begin position="1"/>
        <end position="25"/>
    </location>
</feature>
<dbReference type="InterPro" id="IPR012899">
    <property type="entry name" value="LTXXQ"/>
</dbReference>
<name>A0A2L2K6D9_9VIBR</name>
<protein>
    <submittedName>
        <fullName evidence="7">CpxP family protein</fullName>
    </submittedName>
    <submittedName>
        <fullName evidence="6">Stress adaptor protein CpxP</fullName>
    </submittedName>
</protein>
<comment type="subcellular location">
    <subcellularLocation>
        <location evidence="1">Periplasm</location>
    </subcellularLocation>
</comment>
<dbReference type="PANTHER" id="PTHR38102">
    <property type="entry name" value="PERIPLASMIC CHAPERONE SPY"/>
    <property type="match status" value="1"/>
</dbReference>
<dbReference type="Gene3D" id="1.20.120.1490">
    <property type="match status" value="1"/>
</dbReference>
<dbReference type="EMBL" id="CP014134">
    <property type="protein sequence ID" value="AVH27662.1"/>
    <property type="molecule type" value="Genomic_DNA"/>
</dbReference>
<dbReference type="PANTHER" id="PTHR38102:SF1">
    <property type="entry name" value="PERIPLASMIC CHAPERONE SPY"/>
    <property type="match status" value="1"/>
</dbReference>
<evidence type="ECO:0000256" key="4">
    <source>
        <dbReference type="ARBA" id="ARBA00022764"/>
    </source>
</evidence>
<proteinExistence type="inferred from homology"/>
<dbReference type="EMBL" id="PKPZ01000023">
    <property type="protein sequence ID" value="RPB34275.1"/>
    <property type="molecule type" value="Genomic_DNA"/>
</dbReference>
<evidence type="ECO:0000313" key="10">
    <source>
        <dbReference type="Proteomes" id="UP000283878"/>
    </source>
</evidence>
<dbReference type="NCBIfam" id="NF009391">
    <property type="entry name" value="PRK12750.1"/>
    <property type="match status" value="1"/>
</dbReference>
<dbReference type="GO" id="GO:0051082">
    <property type="term" value="F:unfolded protein binding"/>
    <property type="evidence" value="ECO:0007669"/>
    <property type="project" value="TreeGrafter"/>
</dbReference>
<dbReference type="AlphaFoldDB" id="A0A2L2K6D9"/>
<dbReference type="CDD" id="cd09916">
    <property type="entry name" value="CpxP_like"/>
    <property type="match status" value="1"/>
</dbReference>
<comment type="similarity">
    <text evidence="2">Belongs to the CpxP/Spy family.</text>
</comment>
<dbReference type="Proteomes" id="UP000596337">
    <property type="component" value="Chromosome 1"/>
</dbReference>
<reference evidence="9" key="1">
    <citation type="submission" date="2017-12" db="EMBL/GenBank/DDBJ databases">
        <title>FDA dAtabase for Regulatory Grade micrObial Sequences (FDA-ARGOS): Supporting development and validation of Infectious Disease Dx tests.</title>
        <authorList>
            <person name="Hoffmann M."/>
            <person name="Allard M."/>
            <person name="Evans P."/>
            <person name="Brown E."/>
            <person name="Tallon L.J."/>
            <person name="Sadzewicz L."/>
            <person name="Sengamalay N."/>
            <person name="Ott S."/>
            <person name="Godinez A."/>
            <person name="Nagaraj S."/>
            <person name="Vavikolanu K."/>
            <person name="Aluvathingal J."/>
            <person name="Nadendla S."/>
            <person name="Hobson J."/>
            <person name="Sichtig H."/>
        </authorList>
    </citation>
    <scope>NUCLEOTIDE SEQUENCE [LARGE SCALE GENOMIC DNA]</scope>
    <source>
        <strain evidence="9">LMG 3418</strain>
    </source>
</reference>
<evidence type="ECO:0000256" key="1">
    <source>
        <dbReference type="ARBA" id="ARBA00004418"/>
    </source>
</evidence>
<evidence type="ECO:0000313" key="9">
    <source>
        <dbReference type="Proteomes" id="UP000237665"/>
    </source>
</evidence>
<dbReference type="GeneID" id="45026413"/>
<evidence type="ECO:0000313" key="6">
    <source>
        <dbReference type="EMBL" id="AVH27662.1"/>
    </source>
</evidence>